<evidence type="ECO:0000259" key="1">
    <source>
        <dbReference type="PROSITE" id="PS51707"/>
    </source>
</evidence>
<feature type="domain" description="CYTH" evidence="1">
    <location>
        <begin position="1"/>
        <end position="204"/>
    </location>
</feature>
<dbReference type="Pfam" id="PF01928">
    <property type="entry name" value="CYTH"/>
    <property type="match status" value="1"/>
</dbReference>
<dbReference type="InterPro" id="IPR023577">
    <property type="entry name" value="CYTH_domain"/>
</dbReference>
<reference evidence="2" key="1">
    <citation type="submission" date="2020-08" db="EMBL/GenBank/DDBJ databases">
        <title>Genome public.</title>
        <authorList>
            <person name="Liu C."/>
            <person name="Sun Q."/>
        </authorList>
    </citation>
    <scope>NUCLEOTIDE SEQUENCE</scope>
    <source>
        <strain evidence="2">NSJ-24</strain>
    </source>
</reference>
<accession>A0A926EC89</accession>
<dbReference type="InterPro" id="IPR039013">
    <property type="entry name" value="YgiF"/>
</dbReference>
<dbReference type="PROSITE" id="PS51707">
    <property type="entry name" value="CYTH"/>
    <property type="match status" value="1"/>
</dbReference>
<sequence>MEIELKYSIPTPKVADDIWKDKLFFNFEEMNSREEICFIAKYFDTSDCDLAKHDLVYRVRKEGSKWIASLKWKGYNEGALHKREEINVPVDDDIPDPKVFKESEMGTVLMKLIGDKPLESLLETRFKRRRFRIDTQKGIFELSIDQGEIVTPYGKEPISEVEIELFSGETKELEALGKSLCEKYNLEKEERSKYSRGIAIIKANV</sequence>
<name>A0A926EC89_9FIRM</name>
<dbReference type="EMBL" id="JACRTA010000003">
    <property type="protein sequence ID" value="MBC8569112.1"/>
    <property type="molecule type" value="Genomic_DNA"/>
</dbReference>
<dbReference type="AlphaFoldDB" id="A0A926EC89"/>
<gene>
    <name evidence="2" type="ORF">H8692_10120</name>
</gene>
<comment type="caution">
    <text evidence="2">The sequence shown here is derived from an EMBL/GenBank/DDBJ whole genome shotgun (WGS) entry which is preliminary data.</text>
</comment>
<dbReference type="PANTHER" id="PTHR39569">
    <property type="entry name" value="INORGANIC TRIPHOSPHATASE"/>
    <property type="match status" value="1"/>
</dbReference>
<dbReference type="SUPFAM" id="SSF55154">
    <property type="entry name" value="CYTH-like phosphatases"/>
    <property type="match status" value="1"/>
</dbReference>
<keyword evidence="3" id="KW-1185">Reference proteome</keyword>
<protein>
    <submittedName>
        <fullName evidence="2">CYTH domain-containing protein</fullName>
    </submittedName>
</protein>
<organism evidence="2 3">
    <name type="scientific">Lentihominibacter hominis</name>
    <dbReference type="NCBI Taxonomy" id="2763645"/>
    <lineage>
        <taxon>Bacteria</taxon>
        <taxon>Bacillati</taxon>
        <taxon>Bacillota</taxon>
        <taxon>Clostridia</taxon>
        <taxon>Peptostreptococcales</taxon>
        <taxon>Anaerovoracaceae</taxon>
        <taxon>Lentihominibacter</taxon>
    </lineage>
</organism>
<evidence type="ECO:0000313" key="2">
    <source>
        <dbReference type="EMBL" id="MBC8569112.1"/>
    </source>
</evidence>
<dbReference type="RefSeq" id="WP_177267777.1">
    <property type="nucleotide sequence ID" value="NZ_JACRTA010000003.1"/>
</dbReference>
<dbReference type="InterPro" id="IPR033469">
    <property type="entry name" value="CYTH-like_dom_sf"/>
</dbReference>
<dbReference type="Gene3D" id="2.40.320.10">
    <property type="entry name" value="Hypothetical Protein Pfu-838710-001"/>
    <property type="match status" value="1"/>
</dbReference>
<dbReference type="GO" id="GO:0050355">
    <property type="term" value="F:inorganic triphosphate phosphatase activity"/>
    <property type="evidence" value="ECO:0007669"/>
    <property type="project" value="InterPro"/>
</dbReference>
<dbReference type="CDD" id="cd07756">
    <property type="entry name" value="CYTH-like_Pase_CHAD"/>
    <property type="match status" value="1"/>
</dbReference>
<dbReference type="SMART" id="SM01118">
    <property type="entry name" value="CYTH"/>
    <property type="match status" value="1"/>
</dbReference>
<dbReference type="PANTHER" id="PTHR39569:SF1">
    <property type="entry name" value="INORGANIC TRIPHOSPHATASE"/>
    <property type="match status" value="1"/>
</dbReference>
<proteinExistence type="predicted"/>
<evidence type="ECO:0000313" key="3">
    <source>
        <dbReference type="Proteomes" id="UP000610862"/>
    </source>
</evidence>
<dbReference type="Proteomes" id="UP000610862">
    <property type="component" value="Unassembled WGS sequence"/>
</dbReference>
<dbReference type="GO" id="GO:0046872">
    <property type="term" value="F:metal ion binding"/>
    <property type="evidence" value="ECO:0007669"/>
    <property type="project" value="TreeGrafter"/>
</dbReference>